<reference evidence="1" key="1">
    <citation type="submission" date="2020-07" db="EMBL/GenBank/DDBJ databases">
        <title>Clarias magur genome sequencing, assembly and annotation.</title>
        <authorList>
            <person name="Kushwaha B."/>
            <person name="Kumar R."/>
            <person name="Das P."/>
            <person name="Joshi C.G."/>
            <person name="Kumar D."/>
            <person name="Nagpure N.S."/>
            <person name="Pandey M."/>
            <person name="Agarwal S."/>
            <person name="Srivastava S."/>
            <person name="Singh M."/>
            <person name="Sahoo L."/>
            <person name="Jayasankar P."/>
            <person name="Meher P.K."/>
            <person name="Koringa P.G."/>
            <person name="Iquebal M.A."/>
            <person name="Das S.P."/>
            <person name="Bit A."/>
            <person name="Patnaik S."/>
            <person name="Patel N."/>
            <person name="Shah T.M."/>
            <person name="Hinsu A."/>
            <person name="Jena J.K."/>
        </authorList>
    </citation>
    <scope>NUCLEOTIDE SEQUENCE</scope>
    <source>
        <strain evidence="1">CIFAMagur01</strain>
        <tissue evidence="1">Testis</tissue>
    </source>
</reference>
<sequence length="53" mass="6370">YFCNVVPKSEWLPKPDWTPQERGLIGPPQSPIRFHFLAQHRGRIFCKIHHKYI</sequence>
<dbReference type="AlphaFoldDB" id="A0A8J4XB27"/>
<evidence type="ECO:0000313" key="1">
    <source>
        <dbReference type="EMBL" id="KAF5900198.1"/>
    </source>
</evidence>
<comment type="caution">
    <text evidence="1">The sequence shown here is derived from an EMBL/GenBank/DDBJ whole genome shotgun (WGS) entry which is preliminary data.</text>
</comment>
<dbReference type="Proteomes" id="UP000727407">
    <property type="component" value="Unassembled WGS sequence"/>
</dbReference>
<protein>
    <submittedName>
        <fullName evidence="1">Nucleotide-binding protein</fullName>
    </submittedName>
</protein>
<accession>A0A8J4XB27</accession>
<gene>
    <name evidence="1" type="primary">metH</name>
    <name evidence="1" type="ORF">DAT39_010100</name>
</gene>
<feature type="non-terminal residue" evidence="1">
    <location>
        <position position="1"/>
    </location>
</feature>
<proteinExistence type="predicted"/>
<name>A0A8J4XB27_CLAMG</name>
<organism evidence="1 2">
    <name type="scientific">Clarias magur</name>
    <name type="common">Asian catfish</name>
    <name type="synonym">Macropteronotus magur</name>
    <dbReference type="NCBI Taxonomy" id="1594786"/>
    <lineage>
        <taxon>Eukaryota</taxon>
        <taxon>Metazoa</taxon>
        <taxon>Chordata</taxon>
        <taxon>Craniata</taxon>
        <taxon>Vertebrata</taxon>
        <taxon>Euteleostomi</taxon>
        <taxon>Actinopterygii</taxon>
        <taxon>Neopterygii</taxon>
        <taxon>Teleostei</taxon>
        <taxon>Ostariophysi</taxon>
        <taxon>Siluriformes</taxon>
        <taxon>Clariidae</taxon>
        <taxon>Clarias</taxon>
    </lineage>
</organism>
<feature type="non-terminal residue" evidence="1">
    <location>
        <position position="53"/>
    </location>
</feature>
<evidence type="ECO:0000313" key="2">
    <source>
        <dbReference type="Proteomes" id="UP000727407"/>
    </source>
</evidence>
<dbReference type="EMBL" id="QNUK01000143">
    <property type="protein sequence ID" value="KAF5900198.1"/>
    <property type="molecule type" value="Genomic_DNA"/>
</dbReference>
<keyword evidence="2" id="KW-1185">Reference proteome</keyword>